<dbReference type="EMBL" id="CP158689">
    <property type="protein sequence ID" value="XCC45248.1"/>
    <property type="molecule type" value="Genomic_DNA"/>
</dbReference>
<gene>
    <name evidence="1" type="ORF">ABUS76_00555</name>
</gene>
<proteinExistence type="predicted"/>
<evidence type="ECO:0000313" key="1">
    <source>
        <dbReference type="EMBL" id="XCC45248.1"/>
    </source>
</evidence>
<protein>
    <submittedName>
        <fullName evidence="1">Uncharacterized protein</fullName>
    </submittedName>
</protein>
<accession>A0AAU7ZXK4</accession>
<sequence length="74" mass="9376">MKYKKKIIYNKIPFYKKKYFFNKKYKYIFLINSKFKKKFIFIQKINIFSNKIKKYKNIKKILLIKKKKIINLII</sequence>
<reference evidence="1" key="1">
    <citation type="submission" date="2024-06" db="EMBL/GenBank/DDBJ databases">
        <title>Diversity, functionality, and evolutionary history of bacterial symbionts in false click beetles (Coleoptera, Throscidae).</title>
        <authorList>
            <person name="Wierz J.C."/>
            <person name="Malm H."/>
            <person name="Kaltenpoth M."/>
            <person name="Engl T."/>
        </authorList>
    </citation>
    <scope>NUCLEOTIDE SEQUENCE</scope>
    <source>
        <strain evidence="1">Ttur</strain>
    </source>
</reference>
<name>A0AAU7ZXK4_9FLAO</name>
<dbReference type="AlphaFoldDB" id="A0AAU7ZXK4"/>
<organism evidence="1">
    <name type="scientific">Candidatus Shikimatogenerans sp. Ttur</name>
    <dbReference type="NCBI Taxonomy" id="3158569"/>
    <lineage>
        <taxon>Bacteria</taxon>
        <taxon>Pseudomonadati</taxon>
        <taxon>Bacteroidota</taxon>
        <taxon>Flavobacteriia</taxon>
        <taxon>Flavobacteriales</taxon>
        <taxon>Candidatus Shikimatogenerans</taxon>
    </lineage>
</organism>